<dbReference type="AlphaFoldDB" id="A0A9W8TXQ7"/>
<feature type="compositionally biased region" description="Basic and acidic residues" evidence="1">
    <location>
        <begin position="534"/>
        <end position="543"/>
    </location>
</feature>
<evidence type="ECO:0000256" key="1">
    <source>
        <dbReference type="SAM" id="MobiDB-lite"/>
    </source>
</evidence>
<keyword evidence="3" id="KW-1185">Reference proteome</keyword>
<feature type="compositionally biased region" description="Basic and acidic residues" evidence="1">
    <location>
        <begin position="376"/>
        <end position="390"/>
    </location>
</feature>
<feature type="compositionally biased region" description="Acidic residues" evidence="1">
    <location>
        <begin position="403"/>
        <end position="417"/>
    </location>
</feature>
<feature type="region of interest" description="Disordered" evidence="1">
    <location>
        <begin position="515"/>
        <end position="543"/>
    </location>
</feature>
<feature type="compositionally biased region" description="Polar residues" evidence="1">
    <location>
        <begin position="479"/>
        <end position="489"/>
    </location>
</feature>
<name>A0A9W8TXQ7_9AGAR</name>
<reference evidence="2 3" key="1">
    <citation type="journal article" date="2023" name="Proc. Natl. Acad. Sci. U.S.A.">
        <title>A global phylogenomic analysis of the shiitake genus Lentinula.</title>
        <authorList>
            <person name="Sierra-Patev S."/>
            <person name="Min B."/>
            <person name="Naranjo-Ortiz M."/>
            <person name="Looney B."/>
            <person name="Konkel Z."/>
            <person name="Slot J.C."/>
            <person name="Sakamoto Y."/>
            <person name="Steenwyk J.L."/>
            <person name="Rokas A."/>
            <person name="Carro J."/>
            <person name="Camarero S."/>
            <person name="Ferreira P."/>
            <person name="Molpeceres G."/>
            <person name="Ruiz-Duenas F.J."/>
            <person name="Serrano A."/>
            <person name="Henrissat B."/>
            <person name="Drula E."/>
            <person name="Hughes K.W."/>
            <person name="Mata J.L."/>
            <person name="Ishikawa N.K."/>
            <person name="Vargas-Isla R."/>
            <person name="Ushijima S."/>
            <person name="Smith C.A."/>
            <person name="Donoghue J."/>
            <person name="Ahrendt S."/>
            <person name="Andreopoulos W."/>
            <person name="He G."/>
            <person name="LaButti K."/>
            <person name="Lipzen A."/>
            <person name="Ng V."/>
            <person name="Riley R."/>
            <person name="Sandor L."/>
            <person name="Barry K."/>
            <person name="Martinez A.T."/>
            <person name="Xiao Y."/>
            <person name="Gibbons J.G."/>
            <person name="Terashima K."/>
            <person name="Grigoriev I.V."/>
            <person name="Hibbett D."/>
        </authorList>
    </citation>
    <scope>NUCLEOTIDE SEQUENCE [LARGE SCALE GENOMIC DNA]</scope>
    <source>
        <strain evidence="2 3">TFB7810</strain>
    </source>
</reference>
<dbReference type="EMBL" id="JANVFU010000007">
    <property type="protein sequence ID" value="KAJ3744195.1"/>
    <property type="molecule type" value="Genomic_DNA"/>
</dbReference>
<feature type="compositionally biased region" description="Low complexity" evidence="1">
    <location>
        <begin position="96"/>
        <end position="109"/>
    </location>
</feature>
<feature type="compositionally biased region" description="Basic and acidic residues" evidence="1">
    <location>
        <begin position="418"/>
        <end position="459"/>
    </location>
</feature>
<feature type="region of interest" description="Disordered" evidence="1">
    <location>
        <begin position="17"/>
        <end position="79"/>
    </location>
</feature>
<evidence type="ECO:0000313" key="2">
    <source>
        <dbReference type="EMBL" id="KAJ3744195.1"/>
    </source>
</evidence>
<comment type="caution">
    <text evidence="2">The sequence shown here is derived from an EMBL/GenBank/DDBJ whole genome shotgun (WGS) entry which is preliminary data.</text>
</comment>
<dbReference type="Proteomes" id="UP001142393">
    <property type="component" value="Unassembled WGS sequence"/>
</dbReference>
<feature type="compositionally biased region" description="Basic and acidic residues" evidence="1">
    <location>
        <begin position="355"/>
        <end position="368"/>
    </location>
</feature>
<feature type="compositionally biased region" description="Low complexity" evidence="1">
    <location>
        <begin position="29"/>
        <end position="45"/>
    </location>
</feature>
<feature type="compositionally biased region" description="Polar residues" evidence="1">
    <location>
        <begin position="227"/>
        <end position="250"/>
    </location>
</feature>
<protein>
    <submittedName>
        <fullName evidence="2">Uncharacterized protein</fullName>
    </submittedName>
</protein>
<proteinExistence type="predicted"/>
<feature type="region of interest" description="Disordered" evidence="1">
    <location>
        <begin position="96"/>
        <end position="304"/>
    </location>
</feature>
<organism evidence="2 3">
    <name type="scientific">Lentinula detonsa</name>
    <dbReference type="NCBI Taxonomy" id="2804962"/>
    <lineage>
        <taxon>Eukaryota</taxon>
        <taxon>Fungi</taxon>
        <taxon>Dikarya</taxon>
        <taxon>Basidiomycota</taxon>
        <taxon>Agaricomycotina</taxon>
        <taxon>Agaricomycetes</taxon>
        <taxon>Agaricomycetidae</taxon>
        <taxon>Agaricales</taxon>
        <taxon>Marasmiineae</taxon>
        <taxon>Omphalotaceae</taxon>
        <taxon>Lentinula</taxon>
    </lineage>
</organism>
<gene>
    <name evidence="2" type="ORF">DFH05DRAFT_1161462</name>
</gene>
<feature type="compositionally biased region" description="Polar residues" evidence="1">
    <location>
        <begin position="199"/>
        <end position="211"/>
    </location>
</feature>
<accession>A0A9W8TXQ7</accession>
<feature type="compositionally biased region" description="Polar residues" evidence="1">
    <location>
        <begin position="271"/>
        <end position="281"/>
    </location>
</feature>
<feature type="compositionally biased region" description="Low complexity" evidence="1">
    <location>
        <begin position="181"/>
        <end position="198"/>
    </location>
</feature>
<evidence type="ECO:0000313" key="3">
    <source>
        <dbReference type="Proteomes" id="UP001142393"/>
    </source>
</evidence>
<feature type="compositionally biased region" description="Basic and acidic residues" evidence="1">
    <location>
        <begin position="50"/>
        <end position="62"/>
    </location>
</feature>
<sequence length="543" mass="57237">MPLPDEKPRASVANLIGRFEQQNKRNSLTATSNASPSRSSSVVSNITGDSAKEEIKERRDWPPKSAAADKSSPLAPPAPIYASAFWSKAKPATADLLSDAASDPTDSLSNVSSEPPAKSEPLVEDTGSLGLPSSPTPQPQTLAAAAQSPRSIKTTARTTAKPAARSSMLPLKLQHTGQSTTASSSPKPKVAPSTPKSARSSGVSKTPSSIRPKTPASAAAGRPRTPATHSNRPKTPSSTLPASRPKTPSSGLFAPTAASLARARNGPPQPQVSTRKFTLSSAAAERLSKPTAASLSKARSMGAPVAQMKTITSARGGLTAAKGGAKLKTATLPSRKGVSSATTAKGVAPTVHEQTTNDHDNASHKEDQVIVTSEEEGQHTEELPEKHQEVVDEELTAQKYEINQEDVTEEANEEVYEGEFHEIGVRMEESHSEGEPLPELEAHSEAEHSEEPSSSEHEPTTLSRPSPTPSADHPEELSPNHNASSSVVEQETAPLGDNVDEAKEEIEHLVRLLELGKPQSIGGNTDDANIPDELDVHEIPDEE</sequence>
<feature type="compositionally biased region" description="Low complexity" evidence="1">
    <location>
        <begin position="139"/>
        <end position="165"/>
    </location>
</feature>
<feature type="region of interest" description="Disordered" evidence="1">
    <location>
        <begin position="331"/>
        <end position="502"/>
    </location>
</feature>